<accession>B1FTE9</accession>
<evidence type="ECO:0000256" key="1">
    <source>
        <dbReference type="ARBA" id="ARBA00010062"/>
    </source>
</evidence>
<proteinExistence type="inferred from homology"/>
<evidence type="ECO:0000256" key="2">
    <source>
        <dbReference type="ARBA" id="ARBA00022729"/>
    </source>
</evidence>
<dbReference type="InterPro" id="IPR028081">
    <property type="entry name" value="Leu-bd"/>
</dbReference>
<evidence type="ECO:0000313" key="5">
    <source>
        <dbReference type="EMBL" id="EDT13210.1"/>
    </source>
</evidence>
<evidence type="ECO:0000256" key="3">
    <source>
        <dbReference type="SAM" id="SignalP"/>
    </source>
</evidence>
<dbReference type="CDD" id="cd06331">
    <property type="entry name" value="PBP1_AmiC-like"/>
    <property type="match status" value="1"/>
</dbReference>
<dbReference type="Proteomes" id="UP000005045">
    <property type="component" value="Unassembled WGS sequence"/>
</dbReference>
<name>B1FTE9_PARG4</name>
<dbReference type="Pfam" id="PF13458">
    <property type="entry name" value="Peripla_BP_6"/>
    <property type="match status" value="1"/>
</dbReference>
<evidence type="ECO:0000313" key="6">
    <source>
        <dbReference type="Proteomes" id="UP000005045"/>
    </source>
</evidence>
<reference evidence="5 6" key="1">
    <citation type="submission" date="2008-03" db="EMBL/GenBank/DDBJ databases">
        <title>Sequencing of the draft genome and assembly of Burkholderia graminis C4D1M.</title>
        <authorList>
            <consortium name="US DOE Joint Genome Institute (JGI-PGF)"/>
            <person name="Copeland A."/>
            <person name="Lucas S."/>
            <person name="Lapidus A."/>
            <person name="Glavina del Rio T."/>
            <person name="Dalin E."/>
            <person name="Tice H."/>
            <person name="Bruce D."/>
            <person name="Goodwin L."/>
            <person name="Pitluck S."/>
            <person name="Larimer F."/>
            <person name="Land M.L."/>
            <person name="Hauser L."/>
            <person name="Tiedje J."/>
            <person name="Richardson P."/>
        </authorList>
    </citation>
    <scope>NUCLEOTIDE SEQUENCE [LARGE SCALE GENOMIC DNA]</scope>
    <source>
        <strain evidence="6">ATCC 700544 / DSM 17151 / LMG 18924 / NCIMB 13744 / C4D1M</strain>
    </source>
</reference>
<sequence length="407" mass="43187">MPYSCNSPTLLTTTAKDIMRPFTKLFLVAAVAAMAGAGTCANVFAAEPIRIGVAVGLSGANSVVAPAVVQASQLAVDEINATGGILGRPVQLEIADDASGAVGAQKAYDTLVFQKNVDAIISMETSAARNAALPIVARGKKPFIYTSFYEGRSCNPWMYVNGWVPEQQVAPVVDYFAKAKSAKTFYLVGNDYAFGRGMLQFTRKYIEAHGGKVVGEEYLPTDGTDWTPILSKIRAAHPDALISATAGGAPNVALAKQLKGSGLTLPYGNLAIDEGTAKSMGDVATGIYMSGSYLTSIDTSANKKFLASMDKRFGKDMKTPNELSEPQYEAFFLYKAAVEKAGSADPGKVIKTLDQVSFDGPRGQIEMVKSRHTPLAMRLGQIQSDGSVKILQTFPDVDPGAQCPNIK</sequence>
<dbReference type="Gene3D" id="3.40.50.2300">
    <property type="match status" value="2"/>
</dbReference>
<dbReference type="PANTHER" id="PTHR47628">
    <property type="match status" value="1"/>
</dbReference>
<feature type="domain" description="Leucine-binding protein" evidence="4">
    <location>
        <begin position="48"/>
        <end position="386"/>
    </location>
</feature>
<dbReference type="PANTHER" id="PTHR47628:SF1">
    <property type="entry name" value="ALIPHATIC AMIDASE EXPRESSION-REGULATING PROTEIN"/>
    <property type="match status" value="1"/>
</dbReference>
<comment type="caution">
    <text evidence="5">The sequence shown here is derived from an EMBL/GenBank/DDBJ whole genome shotgun (WGS) entry which is preliminary data.</text>
</comment>
<dbReference type="SUPFAM" id="SSF53822">
    <property type="entry name" value="Periplasmic binding protein-like I"/>
    <property type="match status" value="1"/>
</dbReference>
<dbReference type="InterPro" id="IPR028082">
    <property type="entry name" value="Peripla_BP_I"/>
</dbReference>
<keyword evidence="5" id="KW-0675">Receptor</keyword>
<feature type="signal peptide" evidence="3">
    <location>
        <begin position="1"/>
        <end position="45"/>
    </location>
</feature>
<feature type="chain" id="PRO_5002763153" evidence="3">
    <location>
        <begin position="46"/>
        <end position="407"/>
    </location>
</feature>
<dbReference type="AlphaFoldDB" id="B1FTE9"/>
<gene>
    <name evidence="5" type="ORF">BgramDRAFT_0590</name>
</gene>
<organism evidence="5 6">
    <name type="scientific">Paraburkholderia graminis (strain ATCC 700544 / DSM 17151 / LMG 18924 / NCIMB 13744 / C4D1M)</name>
    <dbReference type="NCBI Taxonomy" id="396598"/>
    <lineage>
        <taxon>Bacteria</taxon>
        <taxon>Pseudomonadati</taxon>
        <taxon>Pseudomonadota</taxon>
        <taxon>Betaproteobacteria</taxon>
        <taxon>Burkholderiales</taxon>
        <taxon>Burkholderiaceae</taxon>
        <taxon>Paraburkholderia</taxon>
    </lineage>
</organism>
<protein>
    <submittedName>
        <fullName evidence="5">Extracellular ligand-binding receptor</fullName>
    </submittedName>
</protein>
<dbReference type="EMBL" id="ABLD01000001">
    <property type="protein sequence ID" value="EDT13210.1"/>
    <property type="molecule type" value="Genomic_DNA"/>
</dbReference>
<keyword evidence="2 3" id="KW-0732">Signal</keyword>
<comment type="similarity">
    <text evidence="1">Belongs to the leucine-binding protein family.</text>
</comment>
<evidence type="ECO:0000259" key="4">
    <source>
        <dbReference type="Pfam" id="PF13458"/>
    </source>
</evidence>
<keyword evidence="6" id="KW-1185">Reference proteome</keyword>